<dbReference type="AlphaFoldDB" id="A0AAX4I0S9"/>
<dbReference type="EMBL" id="CP137305">
    <property type="protein sequence ID" value="WQF76975.1"/>
    <property type="molecule type" value="Genomic_DNA"/>
</dbReference>
<gene>
    <name evidence="1" type="ORF">CDEST_01989</name>
</gene>
<reference evidence="2" key="1">
    <citation type="journal article" date="2023" name="bioRxiv">
        <title>Complete genome of the Medicago anthracnose fungus, Colletotrichum destructivum, reveals a mini-chromosome-like region within a core chromosome.</title>
        <authorList>
            <person name="Lapalu N."/>
            <person name="Simon A."/>
            <person name="Lu A."/>
            <person name="Plaumann P.-L."/>
            <person name="Amselem J."/>
            <person name="Pigne S."/>
            <person name="Auger A."/>
            <person name="Koch C."/>
            <person name="Dallery J.-F."/>
            <person name="O'Connell R.J."/>
        </authorList>
    </citation>
    <scope>NUCLEOTIDE SEQUENCE [LARGE SCALE GENOMIC DNA]</scope>
    <source>
        <strain evidence="2">CBS 520.97</strain>
    </source>
</reference>
<keyword evidence="2" id="KW-1185">Reference proteome</keyword>
<dbReference type="GeneID" id="87938492"/>
<dbReference type="Proteomes" id="UP001322277">
    <property type="component" value="Chromosome 1"/>
</dbReference>
<organism evidence="1 2">
    <name type="scientific">Colletotrichum destructivum</name>
    <dbReference type="NCBI Taxonomy" id="34406"/>
    <lineage>
        <taxon>Eukaryota</taxon>
        <taxon>Fungi</taxon>
        <taxon>Dikarya</taxon>
        <taxon>Ascomycota</taxon>
        <taxon>Pezizomycotina</taxon>
        <taxon>Sordariomycetes</taxon>
        <taxon>Hypocreomycetidae</taxon>
        <taxon>Glomerellales</taxon>
        <taxon>Glomerellaceae</taxon>
        <taxon>Colletotrichum</taxon>
        <taxon>Colletotrichum destructivum species complex</taxon>
    </lineage>
</organism>
<sequence length="91" mass="9629">MLSALCHGVGGSLWEIGVGYVENGIFGVLLRTLVATASMAARSECHSVVVWDSSSSSRSACVGTLAASRRWQADQPWQRGATVSGQFPVIF</sequence>
<proteinExistence type="predicted"/>
<evidence type="ECO:0008006" key="3">
    <source>
        <dbReference type="Google" id="ProtNLM"/>
    </source>
</evidence>
<accession>A0AAX4I0S9</accession>
<name>A0AAX4I0S9_9PEZI</name>
<dbReference type="KEGG" id="cdet:87938492"/>
<protein>
    <recommendedName>
        <fullName evidence="3">Secreted protein</fullName>
    </recommendedName>
</protein>
<dbReference type="RefSeq" id="XP_062774199.1">
    <property type="nucleotide sequence ID" value="XM_062918148.1"/>
</dbReference>
<evidence type="ECO:0000313" key="2">
    <source>
        <dbReference type="Proteomes" id="UP001322277"/>
    </source>
</evidence>
<evidence type="ECO:0000313" key="1">
    <source>
        <dbReference type="EMBL" id="WQF76975.1"/>
    </source>
</evidence>